<gene>
    <name evidence="3" type="ORF">AMATHDRAFT_1325</name>
</gene>
<feature type="compositionally biased region" description="Low complexity" evidence="1">
    <location>
        <begin position="160"/>
        <end position="172"/>
    </location>
</feature>
<accession>A0A2A9NZB6</accession>
<dbReference type="AlphaFoldDB" id="A0A2A9NZB6"/>
<keyword evidence="4" id="KW-1185">Reference proteome</keyword>
<feature type="transmembrane region" description="Helical" evidence="2">
    <location>
        <begin position="214"/>
        <end position="241"/>
    </location>
</feature>
<sequence>MCAVEKYVTRAEYDELKARLDELTALVHRYLPVNPTNRQIGLATSTSPHSGIAGIHSEAVQSHNPGLAVHQSMPPPPVTQTYHPDLASPQAPPQRIVKVDEQQQRVRSPIRSQHASDVSPQLPFRTRSPMTLSTRHRVAADTNTASASSSRSPVIPIPGATPKSSSSLPPSLASITSHYSVSDLQSKNCLAQMLTPGEHLRTVFPNTVKHPKDLAVFLTQLIAVMAHLVLAYFTAVIPVAVTSAKAQVPHLQQALQPLIALA</sequence>
<dbReference type="OrthoDB" id="3362851at2759"/>
<dbReference type="STRING" id="703135.A0A2A9NZB6"/>
<evidence type="ECO:0000256" key="1">
    <source>
        <dbReference type="SAM" id="MobiDB-lite"/>
    </source>
</evidence>
<reference evidence="3 4" key="1">
    <citation type="submission" date="2014-02" db="EMBL/GenBank/DDBJ databases">
        <title>Transposable element dynamics among asymbiotic and ectomycorrhizal Amanita fungi.</title>
        <authorList>
            <consortium name="DOE Joint Genome Institute"/>
            <person name="Hess J."/>
            <person name="Skrede I."/>
            <person name="Wolfe B."/>
            <person name="LaButti K."/>
            <person name="Ohm R.A."/>
            <person name="Grigoriev I.V."/>
            <person name="Pringle A."/>
        </authorList>
    </citation>
    <scope>NUCLEOTIDE SEQUENCE [LARGE SCALE GENOMIC DNA]</scope>
    <source>
        <strain evidence="3 4">SKay4041</strain>
    </source>
</reference>
<evidence type="ECO:0000256" key="2">
    <source>
        <dbReference type="SAM" id="Phobius"/>
    </source>
</evidence>
<keyword evidence="2" id="KW-0472">Membrane</keyword>
<feature type="compositionally biased region" description="Low complexity" evidence="1">
    <location>
        <begin position="140"/>
        <end position="152"/>
    </location>
</feature>
<keyword evidence="2" id="KW-0812">Transmembrane</keyword>
<evidence type="ECO:0000313" key="3">
    <source>
        <dbReference type="EMBL" id="PFH53252.1"/>
    </source>
</evidence>
<proteinExistence type="predicted"/>
<name>A0A2A9NZB6_9AGAR</name>
<feature type="compositionally biased region" description="Polar residues" evidence="1">
    <location>
        <begin position="110"/>
        <end position="119"/>
    </location>
</feature>
<feature type="region of interest" description="Disordered" evidence="1">
    <location>
        <begin position="66"/>
        <end position="172"/>
    </location>
</feature>
<dbReference type="Proteomes" id="UP000242287">
    <property type="component" value="Unassembled WGS sequence"/>
</dbReference>
<dbReference type="EMBL" id="KZ301974">
    <property type="protein sequence ID" value="PFH53252.1"/>
    <property type="molecule type" value="Genomic_DNA"/>
</dbReference>
<protein>
    <submittedName>
        <fullName evidence="3">Uncharacterized protein</fullName>
    </submittedName>
</protein>
<organism evidence="3 4">
    <name type="scientific">Amanita thiersii Skay4041</name>
    <dbReference type="NCBI Taxonomy" id="703135"/>
    <lineage>
        <taxon>Eukaryota</taxon>
        <taxon>Fungi</taxon>
        <taxon>Dikarya</taxon>
        <taxon>Basidiomycota</taxon>
        <taxon>Agaricomycotina</taxon>
        <taxon>Agaricomycetes</taxon>
        <taxon>Agaricomycetidae</taxon>
        <taxon>Agaricales</taxon>
        <taxon>Pluteineae</taxon>
        <taxon>Amanitaceae</taxon>
        <taxon>Amanita</taxon>
    </lineage>
</organism>
<keyword evidence="2" id="KW-1133">Transmembrane helix</keyword>
<evidence type="ECO:0000313" key="4">
    <source>
        <dbReference type="Proteomes" id="UP000242287"/>
    </source>
</evidence>